<dbReference type="SUPFAM" id="SSF54403">
    <property type="entry name" value="Cystatin/monellin"/>
    <property type="match status" value="2"/>
</dbReference>
<evidence type="ECO:0000256" key="3">
    <source>
        <dbReference type="ARBA" id="ARBA00022704"/>
    </source>
</evidence>
<evidence type="ECO:0000313" key="5">
    <source>
        <dbReference type="Proteomes" id="UP000515163"/>
    </source>
</evidence>
<comment type="similarity">
    <text evidence="1">Belongs to the cystatin family.</text>
</comment>
<dbReference type="Proteomes" id="UP000515163">
    <property type="component" value="Unplaced"/>
</dbReference>
<dbReference type="PANTHER" id="PTHR11414">
    <property type="entry name" value="CYSTATIN FAMILY MEMBER"/>
    <property type="match status" value="1"/>
</dbReference>
<dbReference type="OrthoDB" id="2429551at2759"/>
<gene>
    <name evidence="6" type="primary">LOC116289913</name>
</gene>
<organism evidence="5 6">
    <name type="scientific">Actinia tenebrosa</name>
    <name type="common">Australian red waratah sea anemone</name>
    <dbReference type="NCBI Taxonomy" id="6105"/>
    <lineage>
        <taxon>Eukaryota</taxon>
        <taxon>Metazoa</taxon>
        <taxon>Cnidaria</taxon>
        <taxon>Anthozoa</taxon>
        <taxon>Hexacorallia</taxon>
        <taxon>Actiniaria</taxon>
        <taxon>Actiniidae</taxon>
        <taxon>Actinia</taxon>
    </lineage>
</organism>
<dbReference type="GO" id="GO:0004869">
    <property type="term" value="F:cysteine-type endopeptidase inhibitor activity"/>
    <property type="evidence" value="ECO:0007669"/>
    <property type="project" value="UniProtKB-KW"/>
</dbReference>
<evidence type="ECO:0000256" key="1">
    <source>
        <dbReference type="ARBA" id="ARBA00009403"/>
    </source>
</evidence>
<feature type="region of interest" description="Disordered" evidence="4">
    <location>
        <begin position="92"/>
        <end position="115"/>
    </location>
</feature>
<dbReference type="PANTHER" id="PTHR11414:SF21">
    <property type="entry name" value="CYSTATIN 14A, TANDEM DUPLICATE 1-RELATED"/>
    <property type="match status" value="1"/>
</dbReference>
<dbReference type="PRINTS" id="PR00295">
    <property type="entry name" value="STEFINA"/>
</dbReference>
<dbReference type="InterPro" id="IPR001713">
    <property type="entry name" value="Prot_inh_stefin"/>
</dbReference>
<keyword evidence="5" id="KW-1185">Reference proteome</keyword>
<sequence>MMNPTDAEIQSICDEVKSFAERESGRSFTKFEAKFYDLRGERLTGIDFYIKVYIGNGSYVHIWVYRCAPQVAQKYHQLKGIQLNKSESDPLLPWKSSLEPGDKGPWTNLSQKKDADPEVQSICDEIKADAERETKKMFIQFQAKFYYTQGDYQSGTHFFVKVNVGADSFVHIWVYRCQPMVAQKFHTLKGIQDNKTESDPLLPLPWKPQELPF</sequence>
<dbReference type="InterPro" id="IPR046350">
    <property type="entry name" value="Cystatin_sf"/>
</dbReference>
<dbReference type="GO" id="GO:0005829">
    <property type="term" value="C:cytosol"/>
    <property type="evidence" value="ECO:0007669"/>
    <property type="project" value="TreeGrafter"/>
</dbReference>
<proteinExistence type="inferred from homology"/>
<dbReference type="AlphaFoldDB" id="A0A6P8HC66"/>
<dbReference type="InParanoid" id="A0A6P8HC66"/>
<keyword evidence="3" id="KW-0789">Thiol protease inhibitor</keyword>
<evidence type="ECO:0000256" key="2">
    <source>
        <dbReference type="ARBA" id="ARBA00022690"/>
    </source>
</evidence>
<keyword evidence="2" id="KW-0646">Protease inhibitor</keyword>
<evidence type="ECO:0000256" key="4">
    <source>
        <dbReference type="SAM" id="MobiDB-lite"/>
    </source>
</evidence>
<dbReference type="RefSeq" id="XP_031552718.1">
    <property type="nucleotide sequence ID" value="XM_031696858.1"/>
</dbReference>
<protein>
    <submittedName>
        <fullName evidence="6">Uncharacterized protein LOC116289913</fullName>
    </submittedName>
</protein>
<dbReference type="Gene3D" id="3.10.450.10">
    <property type="match status" value="2"/>
</dbReference>
<name>A0A6P8HC66_ACTTE</name>
<dbReference type="KEGG" id="aten:116289913"/>
<evidence type="ECO:0000313" key="6">
    <source>
        <dbReference type="RefSeq" id="XP_031552718.1"/>
    </source>
</evidence>
<dbReference type="GeneID" id="116289913"/>
<reference evidence="6" key="1">
    <citation type="submission" date="2025-08" db="UniProtKB">
        <authorList>
            <consortium name="RefSeq"/>
        </authorList>
    </citation>
    <scope>IDENTIFICATION</scope>
    <source>
        <tissue evidence="6">Tentacle</tissue>
    </source>
</reference>
<accession>A0A6P8HC66</accession>